<gene>
    <name evidence="2" type="ORF">H7F51_17650</name>
</gene>
<dbReference type="Proteomes" id="UP000566813">
    <property type="component" value="Unassembled WGS sequence"/>
</dbReference>
<dbReference type="AlphaFoldDB" id="A0A7X1KN73"/>
<dbReference type="EMBL" id="JACLAW010000018">
    <property type="protein sequence ID" value="MBC2667347.1"/>
    <property type="molecule type" value="Genomic_DNA"/>
</dbReference>
<dbReference type="RefSeq" id="WP_185665645.1">
    <property type="nucleotide sequence ID" value="NZ_JACLAW010000018.1"/>
</dbReference>
<sequence>MSDGAWSPRRNERLRVTLHARCTSPGNDSAETPESAEDGEASEGGEPVPARVRPQDGGVTLVNITPEGCCMTTGGLNLAPMTAVLIRLETGESLTGMVRWCDGEKAGVEFYHYLTPARVEYLRREHSTFLSETDWSLKSVQRSVC</sequence>
<evidence type="ECO:0000313" key="3">
    <source>
        <dbReference type="Proteomes" id="UP000566813"/>
    </source>
</evidence>
<comment type="caution">
    <text evidence="2">The sequence shown here is derived from an EMBL/GenBank/DDBJ whole genome shotgun (WGS) entry which is preliminary data.</text>
</comment>
<reference evidence="2 3" key="1">
    <citation type="submission" date="2020-08" db="EMBL/GenBank/DDBJ databases">
        <title>The genome sequence of type strain Novosphingobium flavum NBRC 111647.</title>
        <authorList>
            <person name="Liu Y."/>
        </authorList>
    </citation>
    <scope>NUCLEOTIDE SEQUENCE [LARGE SCALE GENOMIC DNA]</scope>
    <source>
        <strain evidence="2 3">NBRC 111647</strain>
    </source>
</reference>
<protein>
    <recommendedName>
        <fullName evidence="4">PilZ domain-containing protein</fullName>
    </recommendedName>
</protein>
<evidence type="ECO:0000313" key="2">
    <source>
        <dbReference type="EMBL" id="MBC2667347.1"/>
    </source>
</evidence>
<evidence type="ECO:0008006" key="4">
    <source>
        <dbReference type="Google" id="ProtNLM"/>
    </source>
</evidence>
<accession>A0A7X1KN73</accession>
<evidence type="ECO:0000256" key="1">
    <source>
        <dbReference type="SAM" id="MobiDB-lite"/>
    </source>
</evidence>
<proteinExistence type="predicted"/>
<name>A0A7X1KN73_9SPHN</name>
<feature type="region of interest" description="Disordered" evidence="1">
    <location>
        <begin position="20"/>
        <end position="56"/>
    </location>
</feature>
<organism evidence="2 3">
    <name type="scientific">Novosphingobium flavum</name>
    <dbReference type="NCBI Taxonomy" id="1778672"/>
    <lineage>
        <taxon>Bacteria</taxon>
        <taxon>Pseudomonadati</taxon>
        <taxon>Pseudomonadota</taxon>
        <taxon>Alphaproteobacteria</taxon>
        <taxon>Sphingomonadales</taxon>
        <taxon>Sphingomonadaceae</taxon>
        <taxon>Novosphingobium</taxon>
    </lineage>
</organism>
<feature type="compositionally biased region" description="Acidic residues" evidence="1">
    <location>
        <begin position="34"/>
        <end position="43"/>
    </location>
</feature>
<keyword evidence="3" id="KW-1185">Reference proteome</keyword>